<dbReference type="RefSeq" id="XP_007750350.1">
    <property type="nucleotide sequence ID" value="XM_007752160.1"/>
</dbReference>
<dbReference type="InterPro" id="IPR050668">
    <property type="entry name" value="Cytochrome_b5"/>
</dbReference>
<dbReference type="PRINTS" id="PR00363">
    <property type="entry name" value="CYTOCHROMEB5"/>
</dbReference>
<dbReference type="GO" id="GO:0016020">
    <property type="term" value="C:membrane"/>
    <property type="evidence" value="ECO:0007669"/>
    <property type="project" value="TreeGrafter"/>
</dbReference>
<evidence type="ECO:0000313" key="7">
    <source>
        <dbReference type="Proteomes" id="UP000019471"/>
    </source>
</evidence>
<feature type="domain" description="Cytochrome b5 heme-binding" evidence="5">
    <location>
        <begin position="1"/>
        <end position="58"/>
    </location>
</feature>
<dbReference type="GO" id="GO:0020037">
    <property type="term" value="F:heme binding"/>
    <property type="evidence" value="ECO:0007669"/>
    <property type="project" value="TreeGrafter"/>
</dbReference>
<evidence type="ECO:0000256" key="4">
    <source>
        <dbReference type="ARBA" id="ARBA00038168"/>
    </source>
</evidence>
<gene>
    <name evidence="6" type="ORF">A1O5_11588</name>
</gene>
<dbReference type="Pfam" id="PF00173">
    <property type="entry name" value="Cyt-b5"/>
    <property type="match status" value="1"/>
</dbReference>
<protein>
    <recommendedName>
        <fullName evidence="5">Cytochrome b5 heme-binding domain-containing protein</fullName>
    </recommendedName>
</protein>
<reference evidence="6 7" key="1">
    <citation type="submission" date="2013-03" db="EMBL/GenBank/DDBJ databases">
        <title>The Genome Sequence of Cladophialophora psammophila CBS 110553.</title>
        <authorList>
            <consortium name="The Broad Institute Genomics Platform"/>
            <person name="Cuomo C."/>
            <person name="de Hoog S."/>
            <person name="Gorbushina A."/>
            <person name="Walker B."/>
            <person name="Young S.K."/>
            <person name="Zeng Q."/>
            <person name="Gargeya S."/>
            <person name="Fitzgerald M."/>
            <person name="Haas B."/>
            <person name="Abouelleil A."/>
            <person name="Allen A.W."/>
            <person name="Alvarado L."/>
            <person name="Arachchi H.M."/>
            <person name="Berlin A.M."/>
            <person name="Chapman S.B."/>
            <person name="Gainer-Dewar J."/>
            <person name="Goldberg J."/>
            <person name="Griggs A."/>
            <person name="Gujja S."/>
            <person name="Hansen M."/>
            <person name="Howarth C."/>
            <person name="Imamovic A."/>
            <person name="Ireland A."/>
            <person name="Larimer J."/>
            <person name="McCowan C."/>
            <person name="Murphy C."/>
            <person name="Pearson M."/>
            <person name="Poon T.W."/>
            <person name="Priest M."/>
            <person name="Roberts A."/>
            <person name="Saif S."/>
            <person name="Shea T."/>
            <person name="Sisk P."/>
            <person name="Sykes S."/>
            <person name="Wortman J."/>
            <person name="Nusbaum C."/>
            <person name="Birren B."/>
        </authorList>
    </citation>
    <scope>NUCLEOTIDE SEQUENCE [LARGE SCALE GENOMIC DNA]</scope>
    <source>
        <strain evidence="6 7">CBS 110553</strain>
    </source>
</reference>
<dbReference type="OrthoDB" id="4105661at2759"/>
<evidence type="ECO:0000313" key="6">
    <source>
        <dbReference type="EMBL" id="EXJ63267.1"/>
    </source>
</evidence>
<evidence type="ECO:0000256" key="2">
    <source>
        <dbReference type="ARBA" id="ARBA00022723"/>
    </source>
</evidence>
<comment type="caution">
    <text evidence="6">The sequence shown here is derived from an EMBL/GenBank/DDBJ whole genome shotgun (WGS) entry which is preliminary data.</text>
</comment>
<dbReference type="InterPro" id="IPR036400">
    <property type="entry name" value="Cyt_B5-like_heme/steroid_sf"/>
</dbReference>
<dbReference type="AlphaFoldDB" id="W9W5B9"/>
<accession>W9W5B9</accession>
<dbReference type="GeneID" id="19196277"/>
<dbReference type="PROSITE" id="PS50255">
    <property type="entry name" value="CYTOCHROME_B5_2"/>
    <property type="match status" value="1"/>
</dbReference>
<proteinExistence type="inferred from homology"/>
<dbReference type="SUPFAM" id="SSF55856">
    <property type="entry name" value="Cytochrome b5-like heme/steroid binding domain"/>
    <property type="match status" value="1"/>
</dbReference>
<keyword evidence="2" id="KW-0479">Metal-binding</keyword>
<sequence>MIYEDQVYDVTRFVEEHPGEEEVILNRAGKDGTGAFDEVGHSKEAHKQIRELLIDSLDEASADTITKARLATRKVKKTPSSVVML</sequence>
<organism evidence="6 7">
    <name type="scientific">Cladophialophora psammophila CBS 110553</name>
    <dbReference type="NCBI Taxonomy" id="1182543"/>
    <lineage>
        <taxon>Eukaryota</taxon>
        <taxon>Fungi</taxon>
        <taxon>Dikarya</taxon>
        <taxon>Ascomycota</taxon>
        <taxon>Pezizomycotina</taxon>
        <taxon>Eurotiomycetes</taxon>
        <taxon>Chaetothyriomycetidae</taxon>
        <taxon>Chaetothyriales</taxon>
        <taxon>Herpotrichiellaceae</taxon>
        <taxon>Cladophialophora</taxon>
    </lineage>
</organism>
<comment type="similarity">
    <text evidence="4">Belongs to the cytochrome b5 family.</text>
</comment>
<keyword evidence="3" id="KW-0408">Iron</keyword>
<dbReference type="STRING" id="1182543.W9W5B9"/>
<dbReference type="SMART" id="SM01117">
    <property type="entry name" value="Cyt-b5"/>
    <property type="match status" value="1"/>
</dbReference>
<name>W9W5B9_9EURO</name>
<dbReference type="InterPro" id="IPR001199">
    <property type="entry name" value="Cyt_B5-like_heme/steroid-bd"/>
</dbReference>
<dbReference type="HOGENOM" id="CLU_102602_4_0_1"/>
<dbReference type="PANTHER" id="PTHR19359:SF14">
    <property type="entry name" value="CYTOCHROME B5 A"/>
    <property type="match status" value="1"/>
</dbReference>
<evidence type="ECO:0000256" key="1">
    <source>
        <dbReference type="ARBA" id="ARBA00022617"/>
    </source>
</evidence>
<dbReference type="Proteomes" id="UP000019471">
    <property type="component" value="Unassembled WGS sequence"/>
</dbReference>
<keyword evidence="1" id="KW-0349">Heme</keyword>
<dbReference type="EMBL" id="AMGX01000027">
    <property type="protein sequence ID" value="EXJ63267.1"/>
    <property type="molecule type" value="Genomic_DNA"/>
</dbReference>
<keyword evidence="7" id="KW-1185">Reference proteome</keyword>
<dbReference type="PANTHER" id="PTHR19359">
    <property type="entry name" value="CYTOCHROME B5"/>
    <property type="match status" value="1"/>
</dbReference>
<dbReference type="eggNOG" id="KOG0537">
    <property type="taxonomic scope" value="Eukaryota"/>
</dbReference>
<evidence type="ECO:0000259" key="5">
    <source>
        <dbReference type="PROSITE" id="PS50255"/>
    </source>
</evidence>
<dbReference type="Gene3D" id="3.10.120.10">
    <property type="entry name" value="Cytochrome b5-like heme/steroid binding domain"/>
    <property type="match status" value="1"/>
</dbReference>
<dbReference type="GO" id="GO:0046872">
    <property type="term" value="F:metal ion binding"/>
    <property type="evidence" value="ECO:0007669"/>
    <property type="project" value="UniProtKB-KW"/>
</dbReference>
<evidence type="ECO:0000256" key="3">
    <source>
        <dbReference type="ARBA" id="ARBA00023004"/>
    </source>
</evidence>